<dbReference type="InterPro" id="IPR006047">
    <property type="entry name" value="GH13_cat_dom"/>
</dbReference>
<comment type="cofactor">
    <cofactor evidence="1">
        <name>Ca(2+)</name>
        <dbReference type="ChEBI" id="CHEBI:29108"/>
    </cofactor>
</comment>
<evidence type="ECO:0008006" key="9">
    <source>
        <dbReference type="Google" id="ProtNLM"/>
    </source>
</evidence>
<accession>A0A7M1R2X1</accession>
<gene>
    <name evidence="7" type="ORF">INS90_04245</name>
</gene>
<dbReference type="GO" id="GO:0046872">
    <property type="term" value="F:metal ion binding"/>
    <property type="evidence" value="ECO:0007669"/>
    <property type="project" value="UniProtKB-KW"/>
</dbReference>
<evidence type="ECO:0000313" key="7">
    <source>
        <dbReference type="EMBL" id="QOR48481.1"/>
    </source>
</evidence>
<dbReference type="Proteomes" id="UP000594961">
    <property type="component" value="Chromosome"/>
</dbReference>
<evidence type="ECO:0000256" key="2">
    <source>
        <dbReference type="ARBA" id="ARBA00022723"/>
    </source>
</evidence>
<protein>
    <recommendedName>
        <fullName evidence="9">Alpha-amylase</fullName>
    </recommendedName>
</protein>
<evidence type="ECO:0000259" key="6">
    <source>
        <dbReference type="Pfam" id="PF22058"/>
    </source>
</evidence>
<dbReference type="Gene3D" id="2.60.40.10">
    <property type="entry name" value="Immunoglobulins"/>
    <property type="match status" value="1"/>
</dbReference>
<evidence type="ECO:0000256" key="3">
    <source>
        <dbReference type="ARBA" id="ARBA00022729"/>
    </source>
</evidence>
<feature type="signal peptide" evidence="4">
    <location>
        <begin position="1"/>
        <end position="22"/>
    </location>
</feature>
<evidence type="ECO:0000256" key="1">
    <source>
        <dbReference type="ARBA" id="ARBA00001913"/>
    </source>
</evidence>
<reference evidence="7 8" key="1">
    <citation type="submission" date="2020-10" db="EMBL/GenBank/DDBJ databases">
        <title>Trueperella pecoris sp. nov. isolated from bovine and porcine specimens.</title>
        <authorList>
            <person name="Schoenecker L."/>
            <person name="Schnydrig P."/>
            <person name="Brodard I."/>
            <person name="Thomann A."/>
            <person name="Hemphill A."/>
            <person name="Rodriguez-Campos S."/>
            <person name="Perreten V."/>
            <person name="Jores J."/>
            <person name="Kittl S."/>
        </authorList>
    </citation>
    <scope>NUCLEOTIDE SEQUENCE [LARGE SCALE GENOMIC DNA]</scope>
    <source>
        <strain evidence="7 8">19OD0592</strain>
    </source>
</reference>
<dbReference type="EMBL" id="CP063212">
    <property type="protein sequence ID" value="QOR48481.1"/>
    <property type="molecule type" value="Genomic_DNA"/>
</dbReference>
<dbReference type="CDD" id="cd12962">
    <property type="entry name" value="X25_BaPul_like"/>
    <property type="match status" value="1"/>
</dbReference>
<dbReference type="InterPro" id="IPR017853">
    <property type="entry name" value="GH"/>
</dbReference>
<dbReference type="AlphaFoldDB" id="A0A7M1R2X1"/>
<name>A0A7M1R2X1_9ACTO</name>
<feature type="chain" id="PRO_5029788148" description="Alpha-amylase" evidence="4">
    <location>
        <begin position="23"/>
        <end position="250"/>
    </location>
</feature>
<dbReference type="PANTHER" id="PTHR10357">
    <property type="entry name" value="ALPHA-AMYLASE FAMILY MEMBER"/>
    <property type="match status" value="1"/>
</dbReference>
<organism evidence="7 8">
    <name type="scientific">Trueperella pecoris</name>
    <dbReference type="NCBI Taxonomy" id="2733571"/>
    <lineage>
        <taxon>Bacteria</taxon>
        <taxon>Bacillati</taxon>
        <taxon>Actinomycetota</taxon>
        <taxon>Actinomycetes</taxon>
        <taxon>Actinomycetales</taxon>
        <taxon>Actinomycetaceae</taxon>
        <taxon>Trueperella</taxon>
    </lineage>
</organism>
<sequence length="250" mass="27198">MSLAFVVSLPAFVGLAAAPAIAATSNVTVAGTFQDELGCSKDWDESCAATSMKDEDGDRIWSVDLEVPAGDHAFKVTIDNKWDGVFGMEGFDENGDYPLKLSEKRKLTFSFDEVNKKVSVTAADLPGEYSARDDSIVKDPYRDPGADRNMYFVLTDRFNNGNPNNDRCIATGHAGQDGKLPVNCDETDRMKTGFDPKDWGFFHGGDIKGLQDKLDYIQGLGQTAIWLTPSFGNRPVQGVGDKASAGYHGY</sequence>
<dbReference type="Gene3D" id="3.20.20.80">
    <property type="entry name" value="Glycosidases"/>
    <property type="match status" value="1"/>
</dbReference>
<dbReference type="InterPro" id="IPR013783">
    <property type="entry name" value="Ig-like_fold"/>
</dbReference>
<evidence type="ECO:0000313" key="8">
    <source>
        <dbReference type="Proteomes" id="UP000594961"/>
    </source>
</evidence>
<dbReference type="Pfam" id="PF22058">
    <property type="entry name" value="X25_BaPul_like"/>
    <property type="match status" value="1"/>
</dbReference>
<proteinExistence type="predicted"/>
<dbReference type="GO" id="GO:0005975">
    <property type="term" value="P:carbohydrate metabolic process"/>
    <property type="evidence" value="ECO:0007669"/>
    <property type="project" value="InterPro"/>
</dbReference>
<dbReference type="InterPro" id="IPR054409">
    <property type="entry name" value="X25_BaPul-like"/>
</dbReference>
<dbReference type="Pfam" id="PF00128">
    <property type="entry name" value="Alpha-amylase"/>
    <property type="match status" value="1"/>
</dbReference>
<feature type="domain" description="Amylopullulanase X25" evidence="6">
    <location>
        <begin position="27"/>
        <end position="117"/>
    </location>
</feature>
<keyword evidence="3 4" id="KW-0732">Signal</keyword>
<feature type="domain" description="Glycosyl hydrolase family 13 catalytic" evidence="5">
    <location>
        <begin position="152"/>
        <end position="245"/>
    </location>
</feature>
<evidence type="ECO:0000259" key="5">
    <source>
        <dbReference type="Pfam" id="PF00128"/>
    </source>
</evidence>
<keyword evidence="2" id="KW-0479">Metal-binding</keyword>
<evidence type="ECO:0000256" key="4">
    <source>
        <dbReference type="SAM" id="SignalP"/>
    </source>
</evidence>
<dbReference type="SUPFAM" id="SSF51445">
    <property type="entry name" value="(Trans)glycosidases"/>
    <property type="match status" value="1"/>
</dbReference>
<dbReference type="PANTHER" id="PTHR10357:SF215">
    <property type="entry name" value="ALPHA-AMYLASE 1"/>
    <property type="match status" value="1"/>
</dbReference>